<proteinExistence type="predicted"/>
<dbReference type="InterPro" id="IPR036318">
    <property type="entry name" value="FAD-bd_PCMH-like_sf"/>
</dbReference>
<dbReference type="EMBL" id="NBSK02000003">
    <property type="protein sequence ID" value="KAJ0215564.1"/>
    <property type="molecule type" value="Genomic_DNA"/>
</dbReference>
<protein>
    <recommendedName>
        <fullName evidence="2">FAD-binding PCMH-type domain-containing protein</fullName>
    </recommendedName>
</protein>
<comment type="caution">
    <text evidence="3">The sequence shown here is derived from an EMBL/GenBank/DDBJ whole genome shotgun (WGS) entry which is preliminary data.</text>
</comment>
<evidence type="ECO:0000256" key="1">
    <source>
        <dbReference type="SAM" id="Phobius"/>
    </source>
</evidence>
<dbReference type="PROSITE" id="PS51387">
    <property type="entry name" value="FAD_PCMH"/>
    <property type="match status" value="1"/>
</dbReference>
<name>A0A9R1W1S3_LACSA</name>
<reference evidence="3 4" key="1">
    <citation type="journal article" date="2017" name="Nat. Commun.">
        <title>Genome assembly with in vitro proximity ligation data and whole-genome triplication in lettuce.</title>
        <authorList>
            <person name="Reyes-Chin-Wo S."/>
            <person name="Wang Z."/>
            <person name="Yang X."/>
            <person name="Kozik A."/>
            <person name="Arikit S."/>
            <person name="Song C."/>
            <person name="Xia L."/>
            <person name="Froenicke L."/>
            <person name="Lavelle D.O."/>
            <person name="Truco M.J."/>
            <person name="Xia R."/>
            <person name="Zhu S."/>
            <person name="Xu C."/>
            <person name="Xu H."/>
            <person name="Xu X."/>
            <person name="Cox K."/>
            <person name="Korf I."/>
            <person name="Meyers B.C."/>
            <person name="Michelmore R.W."/>
        </authorList>
    </citation>
    <scope>NUCLEOTIDE SEQUENCE [LARGE SCALE GENOMIC DNA]</scope>
    <source>
        <strain evidence="4">cv. Salinas</strain>
        <tissue evidence="3">Seedlings</tissue>
    </source>
</reference>
<dbReference type="AlphaFoldDB" id="A0A9R1W1S3"/>
<dbReference type="Gene3D" id="3.40.462.20">
    <property type="match status" value="1"/>
</dbReference>
<dbReference type="InterPro" id="IPR006094">
    <property type="entry name" value="Oxid_FAD_bind_N"/>
</dbReference>
<dbReference type="Pfam" id="PF01565">
    <property type="entry name" value="FAD_binding_4"/>
    <property type="match status" value="1"/>
</dbReference>
<keyword evidence="1" id="KW-1133">Transmembrane helix</keyword>
<feature type="domain" description="FAD-binding PCMH-type" evidence="2">
    <location>
        <begin position="1"/>
        <end position="123"/>
    </location>
</feature>
<sequence length="206" mass="23027">MLDFTNMRSIDMDVAKRTAWVQAGATLGELYYKISRETDTLYFPAGVCPTMGVGGYMGGGGYGKLLRKYGTAADNVLDARFMDVDGNILDRKSMGQDLFWAILGGGSSSFGIVLAWKLSLVPVPKKVTVFILNKTLEQGATEIFHKYHYVARNIDRNLHIRTQVFVEYIGNTTKKNIRIMFEGIYQGTTDALLPLLYRKYPELGVT</sequence>
<evidence type="ECO:0000313" key="4">
    <source>
        <dbReference type="Proteomes" id="UP000235145"/>
    </source>
</evidence>
<dbReference type="PANTHER" id="PTHR32448">
    <property type="entry name" value="OS08G0158400 PROTEIN"/>
    <property type="match status" value="1"/>
</dbReference>
<dbReference type="InterPro" id="IPR016166">
    <property type="entry name" value="FAD-bd_PCMH"/>
</dbReference>
<dbReference type="SUPFAM" id="SSF56176">
    <property type="entry name" value="FAD-binding/transporter-associated domain-like"/>
    <property type="match status" value="1"/>
</dbReference>
<gene>
    <name evidence="3" type="ORF">LSAT_V11C300114610</name>
</gene>
<dbReference type="GO" id="GO:0071949">
    <property type="term" value="F:FAD binding"/>
    <property type="evidence" value="ECO:0007669"/>
    <property type="project" value="InterPro"/>
</dbReference>
<organism evidence="3 4">
    <name type="scientific">Lactuca sativa</name>
    <name type="common">Garden lettuce</name>
    <dbReference type="NCBI Taxonomy" id="4236"/>
    <lineage>
        <taxon>Eukaryota</taxon>
        <taxon>Viridiplantae</taxon>
        <taxon>Streptophyta</taxon>
        <taxon>Embryophyta</taxon>
        <taxon>Tracheophyta</taxon>
        <taxon>Spermatophyta</taxon>
        <taxon>Magnoliopsida</taxon>
        <taxon>eudicotyledons</taxon>
        <taxon>Gunneridae</taxon>
        <taxon>Pentapetalae</taxon>
        <taxon>asterids</taxon>
        <taxon>campanulids</taxon>
        <taxon>Asterales</taxon>
        <taxon>Asteraceae</taxon>
        <taxon>Cichorioideae</taxon>
        <taxon>Cichorieae</taxon>
        <taxon>Lactucinae</taxon>
        <taxon>Lactuca</taxon>
    </lineage>
</organism>
<feature type="transmembrane region" description="Helical" evidence="1">
    <location>
        <begin position="98"/>
        <end position="116"/>
    </location>
</feature>
<dbReference type="InterPro" id="IPR016169">
    <property type="entry name" value="FAD-bd_PCMH_sub2"/>
</dbReference>
<accession>A0A9R1W1S3</accession>
<dbReference type="Gene3D" id="3.30.465.10">
    <property type="match status" value="1"/>
</dbReference>
<keyword evidence="4" id="KW-1185">Reference proteome</keyword>
<evidence type="ECO:0000259" key="2">
    <source>
        <dbReference type="PROSITE" id="PS51387"/>
    </source>
</evidence>
<keyword evidence="1" id="KW-0812">Transmembrane</keyword>
<dbReference type="Proteomes" id="UP000235145">
    <property type="component" value="Unassembled WGS sequence"/>
</dbReference>
<evidence type="ECO:0000313" key="3">
    <source>
        <dbReference type="EMBL" id="KAJ0215564.1"/>
    </source>
</evidence>
<keyword evidence="1" id="KW-0472">Membrane</keyword>